<dbReference type="GO" id="GO:0006310">
    <property type="term" value="P:DNA recombination"/>
    <property type="evidence" value="ECO:0007669"/>
    <property type="project" value="UniProtKB-KW"/>
</dbReference>
<name>A0A495JMZ2_9ACTN</name>
<dbReference type="RefSeq" id="WP_121158310.1">
    <property type="nucleotide sequence ID" value="NZ_RBKT01000001.1"/>
</dbReference>
<feature type="compositionally biased region" description="Basic and acidic residues" evidence="2">
    <location>
        <begin position="315"/>
        <end position="332"/>
    </location>
</feature>
<dbReference type="Gene3D" id="1.10.443.10">
    <property type="entry name" value="Intergrase catalytic core"/>
    <property type="match status" value="1"/>
</dbReference>
<feature type="domain" description="Tyr recombinase" evidence="3">
    <location>
        <begin position="235"/>
        <end position="453"/>
    </location>
</feature>
<dbReference type="OrthoDB" id="3773913at2"/>
<dbReference type="InterPro" id="IPR002104">
    <property type="entry name" value="Integrase_catalytic"/>
</dbReference>
<reference evidence="4 5" key="1">
    <citation type="submission" date="2018-10" db="EMBL/GenBank/DDBJ databases">
        <title>Sequencing the genomes of 1000 actinobacteria strains.</title>
        <authorList>
            <person name="Klenk H.-P."/>
        </authorList>
    </citation>
    <scope>NUCLEOTIDE SEQUENCE [LARGE SCALE GENOMIC DNA]</scope>
    <source>
        <strain evidence="4 5">DSM 45175</strain>
    </source>
</reference>
<dbReference type="Proteomes" id="UP000277671">
    <property type="component" value="Unassembled WGS sequence"/>
</dbReference>
<dbReference type="PANTHER" id="PTHR30349">
    <property type="entry name" value="PHAGE INTEGRASE-RELATED"/>
    <property type="match status" value="1"/>
</dbReference>
<sequence length="460" mass="50888">MKSREVRVRSIQVNALAGRKKSYTVRWVVAAEPKSRTFGTRALADNFRSDLMQAANRGEAFDADSGLPDSMVKPEESVSWFGFVRRYIDMKWPGAAAKSRESTTDALATVTAALVRDVPGQPDPALLRRALREYEFPPAARKLDRPADIAAALRWLDKASQPLTALAEAAVVRPALDVLGLRMDGRASAASTTRRRRSVFYNVLQYAVELELLDFNPVDKLRVRSARRKVVAEVDRRVVVNVGQARELLTAVTYVGQRGKTGRRGERLQAFYACLYFAALRPSEALGLRERDCHLPKTGWGMLTVEKSRPAAGKRYTDSGEVHDDRGLKHRGETEAREVPIPPELVAILRGHVERFGVGADGRLFLSERGNVVASSTYSRVWEEARILSLPPDRAASPLAGRPYDLRHAGVSLWLNAGLPAPEVAERAGHSVDVLLKVYAKCIDGDRSRMNERIEAALSA</sequence>
<evidence type="ECO:0000256" key="2">
    <source>
        <dbReference type="SAM" id="MobiDB-lite"/>
    </source>
</evidence>
<gene>
    <name evidence="4" type="ORF">BDK92_4302</name>
</gene>
<protein>
    <submittedName>
        <fullName evidence="4">Site-specific recombinase XerD</fullName>
    </submittedName>
</protein>
<accession>A0A495JMZ2</accession>
<dbReference type="InterPro" id="IPR013762">
    <property type="entry name" value="Integrase-like_cat_sf"/>
</dbReference>
<dbReference type="SUPFAM" id="SSF56349">
    <property type="entry name" value="DNA breaking-rejoining enzymes"/>
    <property type="match status" value="1"/>
</dbReference>
<evidence type="ECO:0000256" key="1">
    <source>
        <dbReference type="ARBA" id="ARBA00023172"/>
    </source>
</evidence>
<dbReference type="InterPro" id="IPR011010">
    <property type="entry name" value="DNA_brk_join_enz"/>
</dbReference>
<proteinExistence type="predicted"/>
<dbReference type="EMBL" id="RBKT01000001">
    <property type="protein sequence ID" value="RKR89938.1"/>
    <property type="molecule type" value="Genomic_DNA"/>
</dbReference>
<keyword evidence="1" id="KW-0233">DNA recombination</keyword>
<organism evidence="4 5">
    <name type="scientific">Micromonospora pisi</name>
    <dbReference type="NCBI Taxonomy" id="589240"/>
    <lineage>
        <taxon>Bacteria</taxon>
        <taxon>Bacillati</taxon>
        <taxon>Actinomycetota</taxon>
        <taxon>Actinomycetes</taxon>
        <taxon>Micromonosporales</taxon>
        <taxon>Micromonosporaceae</taxon>
        <taxon>Micromonospora</taxon>
    </lineage>
</organism>
<dbReference type="PROSITE" id="PS51898">
    <property type="entry name" value="TYR_RECOMBINASE"/>
    <property type="match status" value="1"/>
</dbReference>
<dbReference type="AlphaFoldDB" id="A0A495JMZ2"/>
<dbReference type="PANTHER" id="PTHR30349:SF64">
    <property type="entry name" value="PROPHAGE INTEGRASE INTD-RELATED"/>
    <property type="match status" value="1"/>
</dbReference>
<dbReference type="GO" id="GO:0003677">
    <property type="term" value="F:DNA binding"/>
    <property type="evidence" value="ECO:0007669"/>
    <property type="project" value="InterPro"/>
</dbReference>
<comment type="caution">
    <text evidence="4">The sequence shown here is derived from an EMBL/GenBank/DDBJ whole genome shotgun (WGS) entry which is preliminary data.</text>
</comment>
<feature type="region of interest" description="Disordered" evidence="2">
    <location>
        <begin position="312"/>
        <end position="332"/>
    </location>
</feature>
<evidence type="ECO:0000313" key="5">
    <source>
        <dbReference type="Proteomes" id="UP000277671"/>
    </source>
</evidence>
<dbReference type="InterPro" id="IPR050090">
    <property type="entry name" value="Tyrosine_recombinase_XerCD"/>
</dbReference>
<dbReference type="GO" id="GO:0015074">
    <property type="term" value="P:DNA integration"/>
    <property type="evidence" value="ECO:0007669"/>
    <property type="project" value="InterPro"/>
</dbReference>
<evidence type="ECO:0000313" key="4">
    <source>
        <dbReference type="EMBL" id="RKR89938.1"/>
    </source>
</evidence>
<keyword evidence="5" id="KW-1185">Reference proteome</keyword>
<evidence type="ECO:0000259" key="3">
    <source>
        <dbReference type="PROSITE" id="PS51898"/>
    </source>
</evidence>